<gene>
    <name evidence="2" type="ORF">FRACA_100045</name>
</gene>
<sequence>MLAVRVGTPRVVSRRQAGARGAPTSDFRGGHRLAVHGPRALPPDGPGRRQAAGAASR</sequence>
<name>A0A2I2KII4_9ACTN</name>
<proteinExistence type="predicted"/>
<dbReference type="Proteomes" id="UP000234331">
    <property type="component" value="Unassembled WGS sequence"/>
</dbReference>
<evidence type="ECO:0000313" key="2">
    <source>
        <dbReference type="EMBL" id="SNQ45477.1"/>
    </source>
</evidence>
<dbReference type="AlphaFoldDB" id="A0A2I2KII4"/>
<feature type="region of interest" description="Disordered" evidence="1">
    <location>
        <begin position="1"/>
        <end position="57"/>
    </location>
</feature>
<protein>
    <submittedName>
        <fullName evidence="2">Uncharacterized protein</fullName>
    </submittedName>
</protein>
<evidence type="ECO:0000256" key="1">
    <source>
        <dbReference type="SAM" id="MobiDB-lite"/>
    </source>
</evidence>
<evidence type="ECO:0000313" key="3">
    <source>
        <dbReference type="Proteomes" id="UP000234331"/>
    </source>
</evidence>
<reference evidence="2 3" key="1">
    <citation type="submission" date="2017-06" db="EMBL/GenBank/DDBJ databases">
        <authorList>
            <person name="Kim H.J."/>
            <person name="Triplett B.A."/>
        </authorList>
    </citation>
    <scope>NUCLEOTIDE SEQUENCE [LARGE SCALE GENOMIC DNA]</scope>
    <source>
        <strain evidence="2">FRACA_ARgP5</strain>
    </source>
</reference>
<organism evidence="2 3">
    <name type="scientific">Frankia canadensis</name>
    <dbReference type="NCBI Taxonomy" id="1836972"/>
    <lineage>
        <taxon>Bacteria</taxon>
        <taxon>Bacillati</taxon>
        <taxon>Actinomycetota</taxon>
        <taxon>Actinomycetes</taxon>
        <taxon>Frankiales</taxon>
        <taxon>Frankiaceae</taxon>
        <taxon>Frankia</taxon>
    </lineage>
</organism>
<dbReference type="EMBL" id="FZMO01000002">
    <property type="protein sequence ID" value="SNQ45477.1"/>
    <property type="molecule type" value="Genomic_DNA"/>
</dbReference>
<keyword evidence="3" id="KW-1185">Reference proteome</keyword>
<accession>A0A2I2KII4</accession>